<dbReference type="EMBL" id="WQNE01000007">
    <property type="protein sequence ID" value="MVT73722.1"/>
    <property type="molecule type" value="Genomic_DNA"/>
</dbReference>
<dbReference type="OrthoDB" id="8255753at2"/>
<dbReference type="RefSeq" id="WP_157329654.1">
    <property type="nucleotide sequence ID" value="NZ_JANADL010000001.1"/>
</dbReference>
<accession>A0A844TE52</accession>
<protein>
    <submittedName>
        <fullName evidence="1">DUF3551 domain-containing protein</fullName>
    </submittedName>
</protein>
<evidence type="ECO:0000313" key="1">
    <source>
        <dbReference type="EMBL" id="MVT73722.1"/>
    </source>
</evidence>
<evidence type="ECO:0000313" key="2">
    <source>
        <dbReference type="Proteomes" id="UP000449969"/>
    </source>
</evidence>
<proteinExistence type="predicted"/>
<gene>
    <name evidence="1" type="ORF">GPL20_11740</name>
</gene>
<reference evidence="1 2" key="1">
    <citation type="submission" date="2019-12" db="EMBL/GenBank/DDBJ databases">
        <title>Draft genome sequences Bradyrhizobium cajani AMBPC1010, Bradyrhizobium pachyrhizi AMBPC1040 and Bradyrhizobium yuanmingense ALSPC3051, three plant growth promoting strains isolated from nodules of Cajanus cajan L. in Dominican Republic.</title>
        <authorList>
            <person name="Flores-Felix J.D."/>
            <person name="Araujo J."/>
            <person name="Diaz-Alcantara C."/>
            <person name="Gonzalez-Andres F."/>
            <person name="Velazquez E."/>
        </authorList>
    </citation>
    <scope>NUCLEOTIDE SEQUENCE [LARGE SCALE GENOMIC DNA]</scope>
    <source>
        <strain evidence="1 2">1010</strain>
    </source>
</reference>
<sequence length="88" mass="9683">MRYLLLIGVLALSILVGSGSRSTAGSRAHSYAPPVRQDVYCLQGRSWGYPGNCQFSTYDQCMATASGTYAYCSINPTYAFGQQRRQSR</sequence>
<organism evidence="1 2">
    <name type="scientific">Bradyrhizobium cajani</name>
    <dbReference type="NCBI Taxonomy" id="1928661"/>
    <lineage>
        <taxon>Bacteria</taxon>
        <taxon>Pseudomonadati</taxon>
        <taxon>Pseudomonadota</taxon>
        <taxon>Alphaproteobacteria</taxon>
        <taxon>Hyphomicrobiales</taxon>
        <taxon>Nitrobacteraceae</taxon>
        <taxon>Bradyrhizobium</taxon>
    </lineage>
</organism>
<dbReference type="AlphaFoldDB" id="A0A844TE52"/>
<dbReference type="Pfam" id="PF12071">
    <property type="entry name" value="DUF3551"/>
    <property type="match status" value="1"/>
</dbReference>
<dbReference type="Proteomes" id="UP000449969">
    <property type="component" value="Unassembled WGS sequence"/>
</dbReference>
<keyword evidence="2" id="KW-1185">Reference proteome</keyword>
<name>A0A844TE52_9BRAD</name>
<comment type="caution">
    <text evidence="1">The sequence shown here is derived from an EMBL/GenBank/DDBJ whole genome shotgun (WGS) entry which is preliminary data.</text>
</comment>
<dbReference type="InterPro" id="IPR021937">
    <property type="entry name" value="DUF3551"/>
</dbReference>